<dbReference type="EMBL" id="BKCJ011794647">
    <property type="protein sequence ID" value="GFD53467.1"/>
    <property type="molecule type" value="Genomic_DNA"/>
</dbReference>
<name>A0A699X109_TANCI</name>
<evidence type="ECO:0000256" key="1">
    <source>
        <dbReference type="SAM" id="MobiDB-lite"/>
    </source>
</evidence>
<accession>A0A699X109</accession>
<organism evidence="2">
    <name type="scientific">Tanacetum cinerariifolium</name>
    <name type="common">Dalmatian daisy</name>
    <name type="synonym">Chrysanthemum cinerariifolium</name>
    <dbReference type="NCBI Taxonomy" id="118510"/>
    <lineage>
        <taxon>Eukaryota</taxon>
        <taxon>Viridiplantae</taxon>
        <taxon>Streptophyta</taxon>
        <taxon>Embryophyta</taxon>
        <taxon>Tracheophyta</taxon>
        <taxon>Spermatophyta</taxon>
        <taxon>Magnoliopsida</taxon>
        <taxon>eudicotyledons</taxon>
        <taxon>Gunneridae</taxon>
        <taxon>Pentapetalae</taxon>
        <taxon>asterids</taxon>
        <taxon>campanulids</taxon>
        <taxon>Asterales</taxon>
        <taxon>Asteraceae</taxon>
        <taxon>Asteroideae</taxon>
        <taxon>Anthemideae</taxon>
        <taxon>Anthemidinae</taxon>
        <taxon>Tanacetum</taxon>
    </lineage>
</organism>
<sequence>MVEKIPAPIMAAMPRPVRSRTVRWRARPPPPWPSASAGGLARIDSMVLRRKSEELAGGIWPRKNWSGKIANGQVTASPCAIGEGSASERKAIPSF</sequence>
<feature type="region of interest" description="Disordered" evidence="1">
    <location>
        <begin position="17"/>
        <end position="38"/>
    </location>
</feature>
<gene>
    <name evidence="2" type="ORF">Tci_925436</name>
</gene>
<dbReference type="AlphaFoldDB" id="A0A699X109"/>
<proteinExistence type="predicted"/>
<protein>
    <submittedName>
        <fullName evidence="2">Uncharacterized protein</fullName>
    </submittedName>
</protein>
<comment type="caution">
    <text evidence="2">The sequence shown here is derived from an EMBL/GenBank/DDBJ whole genome shotgun (WGS) entry which is preliminary data.</text>
</comment>
<reference evidence="2" key="1">
    <citation type="journal article" date="2019" name="Sci. Rep.">
        <title>Draft genome of Tanacetum cinerariifolium, the natural source of mosquito coil.</title>
        <authorList>
            <person name="Yamashiro T."/>
            <person name="Shiraishi A."/>
            <person name="Satake H."/>
            <person name="Nakayama K."/>
        </authorList>
    </citation>
    <scope>NUCLEOTIDE SEQUENCE</scope>
</reference>
<evidence type="ECO:0000313" key="2">
    <source>
        <dbReference type="EMBL" id="GFD53467.1"/>
    </source>
</evidence>
<feature type="compositionally biased region" description="Basic residues" evidence="1">
    <location>
        <begin position="17"/>
        <end position="26"/>
    </location>
</feature>